<gene>
    <name evidence="9" type="ORF">BGW38_002321</name>
</gene>
<evidence type="ECO:0000256" key="7">
    <source>
        <dbReference type="SAM" id="Phobius"/>
    </source>
</evidence>
<keyword evidence="5 7" id="KW-0472">Membrane</keyword>
<dbReference type="InterPro" id="IPR000326">
    <property type="entry name" value="PAP2/HPO"/>
</dbReference>
<evidence type="ECO:0000256" key="1">
    <source>
        <dbReference type="ARBA" id="ARBA00004141"/>
    </source>
</evidence>
<dbReference type="GO" id="GO:0046839">
    <property type="term" value="P:phospholipid dephosphorylation"/>
    <property type="evidence" value="ECO:0007669"/>
    <property type="project" value="TreeGrafter"/>
</dbReference>
<dbReference type="EMBL" id="JAABOA010001800">
    <property type="protein sequence ID" value="KAF9580869.1"/>
    <property type="molecule type" value="Genomic_DNA"/>
</dbReference>
<reference evidence="9" key="1">
    <citation type="journal article" date="2020" name="Fungal Divers.">
        <title>Resolving the Mortierellaceae phylogeny through synthesis of multi-gene phylogenetics and phylogenomics.</title>
        <authorList>
            <person name="Vandepol N."/>
            <person name="Liber J."/>
            <person name="Desiro A."/>
            <person name="Na H."/>
            <person name="Kennedy M."/>
            <person name="Barry K."/>
            <person name="Grigoriev I.V."/>
            <person name="Miller A.N."/>
            <person name="O'Donnell K."/>
            <person name="Stajich J.E."/>
            <person name="Bonito G."/>
        </authorList>
    </citation>
    <scope>NUCLEOTIDE SEQUENCE</scope>
    <source>
        <strain evidence="9">KOD1015</strain>
    </source>
</reference>
<dbReference type="PANTHER" id="PTHR10165:SF35">
    <property type="entry name" value="RE23632P"/>
    <property type="match status" value="1"/>
</dbReference>
<dbReference type="InterPro" id="IPR043216">
    <property type="entry name" value="PAP-like"/>
</dbReference>
<feature type="transmembrane region" description="Helical" evidence="7">
    <location>
        <begin position="12"/>
        <end position="33"/>
    </location>
</feature>
<dbReference type="GO" id="GO:0008195">
    <property type="term" value="F:phosphatidate phosphatase activity"/>
    <property type="evidence" value="ECO:0007669"/>
    <property type="project" value="TreeGrafter"/>
</dbReference>
<evidence type="ECO:0000256" key="6">
    <source>
        <dbReference type="SAM" id="MobiDB-lite"/>
    </source>
</evidence>
<dbReference type="AlphaFoldDB" id="A0A9P6KCZ8"/>
<dbReference type="InterPro" id="IPR036938">
    <property type="entry name" value="PAP2/HPO_sf"/>
</dbReference>
<dbReference type="PANTHER" id="PTHR10165">
    <property type="entry name" value="LIPID PHOSPHATE PHOSPHATASE"/>
    <property type="match status" value="1"/>
</dbReference>
<name>A0A9P6KCZ8_9FUNG</name>
<keyword evidence="3 7" id="KW-0812">Transmembrane</keyword>
<dbReference type="GO" id="GO:0006644">
    <property type="term" value="P:phospholipid metabolic process"/>
    <property type="evidence" value="ECO:0007669"/>
    <property type="project" value="InterPro"/>
</dbReference>
<feature type="region of interest" description="Disordered" evidence="6">
    <location>
        <begin position="115"/>
        <end position="146"/>
    </location>
</feature>
<dbReference type="SUPFAM" id="SSF48317">
    <property type="entry name" value="Acid phosphatase/Vanadium-dependent haloperoxidase"/>
    <property type="match status" value="1"/>
</dbReference>
<proteinExistence type="inferred from homology"/>
<dbReference type="Gene3D" id="1.20.144.10">
    <property type="entry name" value="Phosphatidic acid phosphatase type 2/haloperoxidase"/>
    <property type="match status" value="1"/>
</dbReference>
<evidence type="ECO:0000313" key="10">
    <source>
        <dbReference type="Proteomes" id="UP000780801"/>
    </source>
</evidence>
<dbReference type="GO" id="GO:0016020">
    <property type="term" value="C:membrane"/>
    <property type="evidence" value="ECO:0007669"/>
    <property type="project" value="UniProtKB-SubCell"/>
</dbReference>
<evidence type="ECO:0000256" key="5">
    <source>
        <dbReference type="ARBA" id="ARBA00023136"/>
    </source>
</evidence>
<dbReference type="Pfam" id="PF01569">
    <property type="entry name" value="PAP2"/>
    <property type="match status" value="1"/>
</dbReference>
<evidence type="ECO:0000259" key="8">
    <source>
        <dbReference type="Pfam" id="PF01569"/>
    </source>
</evidence>
<feature type="non-terminal residue" evidence="9">
    <location>
        <position position="146"/>
    </location>
</feature>
<comment type="similarity">
    <text evidence="2">Belongs to the PA-phosphatase related phosphoesterase family.</text>
</comment>
<accession>A0A9P6KCZ8</accession>
<dbReference type="Proteomes" id="UP000780801">
    <property type="component" value="Unassembled WGS sequence"/>
</dbReference>
<sequence length="146" mass="15866">MGGKMFIFDRYGYTLKAVILVVPILAAILIAISRVMDYRHSGVDVTWGSIIGIIFAVFAYFQYYPPLTSASSDVPYPPRNYSKLVRDSHGRVEESSRLENAIGIRPNDSFVDETGLSSNPSLKMNHPNGGLPLTNLNTGVGTGAAV</sequence>
<organism evidence="9 10">
    <name type="scientific">Lunasporangiospora selenospora</name>
    <dbReference type="NCBI Taxonomy" id="979761"/>
    <lineage>
        <taxon>Eukaryota</taxon>
        <taxon>Fungi</taxon>
        <taxon>Fungi incertae sedis</taxon>
        <taxon>Mucoromycota</taxon>
        <taxon>Mortierellomycotina</taxon>
        <taxon>Mortierellomycetes</taxon>
        <taxon>Mortierellales</taxon>
        <taxon>Mortierellaceae</taxon>
        <taxon>Lunasporangiospora</taxon>
    </lineage>
</organism>
<comment type="subcellular location">
    <subcellularLocation>
        <location evidence="1">Membrane</location>
        <topology evidence="1">Multi-pass membrane protein</topology>
    </subcellularLocation>
</comment>
<evidence type="ECO:0000256" key="4">
    <source>
        <dbReference type="ARBA" id="ARBA00022989"/>
    </source>
</evidence>
<keyword evidence="4 7" id="KW-1133">Transmembrane helix</keyword>
<dbReference type="OrthoDB" id="8907274at2759"/>
<comment type="caution">
    <text evidence="9">The sequence shown here is derived from an EMBL/GenBank/DDBJ whole genome shotgun (WGS) entry which is preliminary data.</text>
</comment>
<evidence type="ECO:0000256" key="3">
    <source>
        <dbReference type="ARBA" id="ARBA00022692"/>
    </source>
</evidence>
<keyword evidence="10" id="KW-1185">Reference proteome</keyword>
<protein>
    <recommendedName>
        <fullName evidence="8">Phosphatidic acid phosphatase type 2/haloperoxidase domain-containing protein</fullName>
    </recommendedName>
</protein>
<evidence type="ECO:0000313" key="9">
    <source>
        <dbReference type="EMBL" id="KAF9580869.1"/>
    </source>
</evidence>
<evidence type="ECO:0000256" key="2">
    <source>
        <dbReference type="ARBA" id="ARBA00008816"/>
    </source>
</evidence>
<feature type="domain" description="Phosphatidic acid phosphatase type 2/haloperoxidase" evidence="8">
    <location>
        <begin position="12"/>
        <end position="62"/>
    </location>
</feature>
<feature type="transmembrane region" description="Helical" evidence="7">
    <location>
        <begin position="45"/>
        <end position="63"/>
    </location>
</feature>